<protein>
    <recommendedName>
        <fullName evidence="2">Ricin B lectin domain-containing protein</fullName>
    </recommendedName>
</protein>
<dbReference type="Pfam" id="PF00652">
    <property type="entry name" value="Ricin_B_lectin"/>
    <property type="match status" value="1"/>
</dbReference>
<dbReference type="SMART" id="SM00458">
    <property type="entry name" value="RICIN"/>
    <property type="match status" value="1"/>
</dbReference>
<evidence type="ECO:0000259" key="2">
    <source>
        <dbReference type="SMART" id="SM00458"/>
    </source>
</evidence>
<dbReference type="EMBL" id="WIXO01000002">
    <property type="protein sequence ID" value="MTE22592.1"/>
    <property type="molecule type" value="Genomic_DNA"/>
</dbReference>
<name>A0A6G2BL13_9ACTN</name>
<comment type="caution">
    <text evidence="3">The sequence shown here is derived from an EMBL/GenBank/DDBJ whole genome shotgun (WGS) entry which is preliminary data.</text>
</comment>
<dbReference type="SUPFAM" id="SSF50370">
    <property type="entry name" value="Ricin B-like lectins"/>
    <property type="match status" value="1"/>
</dbReference>
<feature type="signal peptide" evidence="1">
    <location>
        <begin position="1"/>
        <end position="30"/>
    </location>
</feature>
<feature type="domain" description="Ricin B lectin" evidence="2">
    <location>
        <begin position="40"/>
        <end position="169"/>
    </location>
</feature>
<accession>A0A6G2BL13</accession>
<sequence>MLGNKKATVIFGAAALALAGLMGPAGHANADPWEPNGQEFRAYNVSVEQYLDSDGSGDNVITYPPVGSNHQVWVEKNPSGNTFQLTTLARPTECAKAPTTLGKPITMVECADVPTQRWEFVREGDRFIIQRANSDGEVMAATGKSSPGNLKNVVLQSRTGSLAQRWYVNPID</sequence>
<dbReference type="Proteomes" id="UP000473014">
    <property type="component" value="Unassembled WGS sequence"/>
</dbReference>
<dbReference type="RefSeq" id="WP_155074297.1">
    <property type="nucleotide sequence ID" value="NZ_WIXO01000002.1"/>
</dbReference>
<proteinExistence type="predicted"/>
<evidence type="ECO:0000256" key="1">
    <source>
        <dbReference type="SAM" id="SignalP"/>
    </source>
</evidence>
<dbReference type="InterPro" id="IPR035992">
    <property type="entry name" value="Ricin_B-like_lectins"/>
</dbReference>
<dbReference type="OrthoDB" id="3534750at2"/>
<dbReference type="Gene3D" id="2.80.10.50">
    <property type="match status" value="1"/>
</dbReference>
<organism evidence="3 4">
    <name type="scientific">Streptomyces taklimakanensis</name>
    <dbReference type="NCBI Taxonomy" id="2569853"/>
    <lineage>
        <taxon>Bacteria</taxon>
        <taxon>Bacillati</taxon>
        <taxon>Actinomycetota</taxon>
        <taxon>Actinomycetes</taxon>
        <taxon>Kitasatosporales</taxon>
        <taxon>Streptomycetaceae</taxon>
        <taxon>Streptomyces</taxon>
    </lineage>
</organism>
<dbReference type="InterPro" id="IPR000772">
    <property type="entry name" value="Ricin_B_lectin"/>
</dbReference>
<reference evidence="3 4" key="1">
    <citation type="submission" date="2019-11" db="EMBL/GenBank/DDBJ databases">
        <authorList>
            <person name="Yuan L."/>
        </authorList>
    </citation>
    <scope>NUCLEOTIDE SEQUENCE [LARGE SCALE GENOMIC DNA]</scope>
    <source>
        <strain evidence="3 4">TRM43335</strain>
    </source>
</reference>
<gene>
    <name evidence="3" type="ORF">F0L17_26555</name>
</gene>
<dbReference type="CDD" id="cd00161">
    <property type="entry name" value="beta-trefoil_Ricin-like"/>
    <property type="match status" value="1"/>
</dbReference>
<dbReference type="AlphaFoldDB" id="A0A6G2BL13"/>
<keyword evidence="4" id="KW-1185">Reference proteome</keyword>
<dbReference type="PROSITE" id="PS50231">
    <property type="entry name" value="RICIN_B_LECTIN"/>
    <property type="match status" value="1"/>
</dbReference>
<evidence type="ECO:0000313" key="4">
    <source>
        <dbReference type="Proteomes" id="UP000473014"/>
    </source>
</evidence>
<keyword evidence="1" id="KW-0732">Signal</keyword>
<feature type="chain" id="PRO_5026225639" description="Ricin B lectin domain-containing protein" evidence="1">
    <location>
        <begin position="31"/>
        <end position="172"/>
    </location>
</feature>
<evidence type="ECO:0000313" key="3">
    <source>
        <dbReference type="EMBL" id="MTE22592.1"/>
    </source>
</evidence>